<dbReference type="GO" id="GO:0000462">
    <property type="term" value="P:maturation of SSU-rRNA from tricistronic rRNA transcript (SSU-rRNA, 5.8S rRNA, LSU-rRNA)"/>
    <property type="evidence" value="ECO:0007669"/>
    <property type="project" value="TreeGrafter"/>
</dbReference>
<evidence type="ECO:0000256" key="6">
    <source>
        <dbReference type="ARBA" id="ARBA00022840"/>
    </source>
</evidence>
<keyword evidence="15" id="KW-1185">Reference proteome</keyword>
<evidence type="ECO:0000313" key="14">
    <source>
        <dbReference type="EMBL" id="EPZ31219.1"/>
    </source>
</evidence>
<dbReference type="OrthoDB" id="10260897at2759"/>
<dbReference type="Pfam" id="PF08142">
    <property type="entry name" value="AARP2CN"/>
    <property type="match status" value="1"/>
</dbReference>
<dbReference type="InterPro" id="IPR037875">
    <property type="entry name" value="Bms1_N"/>
</dbReference>
<keyword evidence="2" id="KW-0690">Ribosome biogenesis</keyword>
<feature type="region of interest" description="Disordered" evidence="12">
    <location>
        <begin position="1002"/>
        <end position="1031"/>
    </location>
</feature>
<comment type="catalytic activity">
    <reaction evidence="9">
        <text>GTP + H2O = GDP + phosphate + H(+)</text>
        <dbReference type="Rhea" id="RHEA:19669"/>
        <dbReference type="ChEBI" id="CHEBI:15377"/>
        <dbReference type="ChEBI" id="CHEBI:15378"/>
        <dbReference type="ChEBI" id="CHEBI:37565"/>
        <dbReference type="ChEBI" id="CHEBI:43474"/>
        <dbReference type="ChEBI" id="CHEBI:58189"/>
    </reaction>
    <physiologicalReaction direction="left-to-right" evidence="9">
        <dbReference type="Rhea" id="RHEA:19670"/>
    </physiologicalReaction>
</comment>
<feature type="coiled-coil region" evidence="11">
    <location>
        <begin position="577"/>
        <end position="634"/>
    </location>
</feature>
<dbReference type="SMART" id="SM00785">
    <property type="entry name" value="AARP2CN"/>
    <property type="match status" value="1"/>
</dbReference>
<dbReference type="OMA" id="KLHVPMV"/>
<organism evidence="14 15">
    <name type="scientific">Rozella allomycis (strain CSF55)</name>
    <dbReference type="NCBI Taxonomy" id="988480"/>
    <lineage>
        <taxon>Eukaryota</taxon>
        <taxon>Fungi</taxon>
        <taxon>Fungi incertae sedis</taxon>
        <taxon>Cryptomycota</taxon>
        <taxon>Cryptomycota incertae sedis</taxon>
        <taxon>Rozella</taxon>
    </lineage>
</organism>
<evidence type="ECO:0000256" key="9">
    <source>
        <dbReference type="ARBA" id="ARBA00049117"/>
    </source>
</evidence>
<evidence type="ECO:0000313" key="15">
    <source>
        <dbReference type="Proteomes" id="UP000030755"/>
    </source>
</evidence>
<dbReference type="Proteomes" id="UP000030755">
    <property type="component" value="Unassembled WGS sequence"/>
</dbReference>
<dbReference type="HOGENOM" id="CLU_002486_0_0_1"/>
<dbReference type="GO" id="GO:0000479">
    <property type="term" value="P:endonucleolytic cleavage of tricistronic rRNA transcript (SSU-rRNA, 5.8S rRNA, LSU-rRNA)"/>
    <property type="evidence" value="ECO:0007669"/>
    <property type="project" value="TreeGrafter"/>
</dbReference>
<dbReference type="SUPFAM" id="SSF52540">
    <property type="entry name" value="P-loop containing nucleoside triphosphate hydrolases"/>
    <property type="match status" value="1"/>
</dbReference>
<dbReference type="InterPro" id="IPR007034">
    <property type="entry name" value="BMS1_TSR1_C"/>
</dbReference>
<dbReference type="Pfam" id="PF22298">
    <property type="entry name" value="Tsr1_G-like"/>
    <property type="match status" value="1"/>
</dbReference>
<evidence type="ECO:0000256" key="1">
    <source>
        <dbReference type="ARBA" id="ARBA00004604"/>
    </source>
</evidence>
<dbReference type="EMBL" id="KE561282">
    <property type="protein sequence ID" value="EPZ31219.1"/>
    <property type="molecule type" value="Genomic_DNA"/>
</dbReference>
<dbReference type="PROSITE" id="PS51714">
    <property type="entry name" value="G_BMS1"/>
    <property type="match status" value="1"/>
</dbReference>
<feature type="domain" description="Bms1-type G" evidence="13">
    <location>
        <begin position="69"/>
        <end position="234"/>
    </location>
</feature>
<evidence type="ECO:0000256" key="8">
    <source>
        <dbReference type="ARBA" id="ARBA00023242"/>
    </source>
</evidence>
<dbReference type="GO" id="GO:0005524">
    <property type="term" value="F:ATP binding"/>
    <property type="evidence" value="ECO:0007669"/>
    <property type="project" value="UniProtKB-KW"/>
</dbReference>
<evidence type="ECO:0000256" key="3">
    <source>
        <dbReference type="ARBA" id="ARBA00022553"/>
    </source>
</evidence>
<gene>
    <name evidence="14" type="ORF">O9G_005453</name>
</gene>
<dbReference type="GO" id="GO:0032040">
    <property type="term" value="C:small-subunit processome"/>
    <property type="evidence" value="ECO:0007669"/>
    <property type="project" value="UniProtKB-ARBA"/>
</dbReference>
<reference evidence="14 15" key="1">
    <citation type="journal article" date="2013" name="Curr. Biol.">
        <title>Shared signatures of parasitism and phylogenomics unite Cryptomycota and microsporidia.</title>
        <authorList>
            <person name="James T.Y."/>
            <person name="Pelin A."/>
            <person name="Bonen L."/>
            <person name="Ahrendt S."/>
            <person name="Sain D."/>
            <person name="Corradi N."/>
            <person name="Stajich J.E."/>
        </authorList>
    </citation>
    <scope>NUCLEOTIDE SEQUENCE [LARGE SCALE GENOMIC DNA]</scope>
    <source>
        <strain evidence="14 15">CSF55</strain>
    </source>
</reference>
<evidence type="ECO:0000256" key="4">
    <source>
        <dbReference type="ARBA" id="ARBA00022741"/>
    </source>
</evidence>
<protein>
    <submittedName>
        <fullName evidence="14">AARP2CN domain-containing protein</fullName>
    </submittedName>
</protein>
<feature type="compositionally biased region" description="Acidic residues" evidence="12">
    <location>
        <begin position="405"/>
        <end position="470"/>
    </location>
</feature>
<evidence type="ECO:0000256" key="7">
    <source>
        <dbReference type="ARBA" id="ARBA00023134"/>
    </source>
</evidence>
<dbReference type="PANTHER" id="PTHR12858:SF2">
    <property type="entry name" value="RIBOSOME BIOGENESIS PROTEIN BMS1 HOMOLOG"/>
    <property type="match status" value="1"/>
</dbReference>
<dbReference type="STRING" id="988480.A0A075AN85"/>
<keyword evidence="4" id="KW-0547">Nucleotide-binding</keyword>
<evidence type="ECO:0000256" key="11">
    <source>
        <dbReference type="SAM" id="Coils"/>
    </source>
</evidence>
<dbReference type="InterPro" id="IPR030387">
    <property type="entry name" value="G_Bms1/Tsr1_dom"/>
</dbReference>
<dbReference type="Pfam" id="PF04950">
    <property type="entry name" value="RIBIOP_C"/>
    <property type="match status" value="1"/>
</dbReference>
<dbReference type="GO" id="GO:0030686">
    <property type="term" value="C:90S preribosome"/>
    <property type="evidence" value="ECO:0007669"/>
    <property type="project" value="TreeGrafter"/>
</dbReference>
<keyword evidence="3" id="KW-0597">Phosphoprotein</keyword>
<dbReference type="SMART" id="SM01362">
    <property type="entry name" value="DUF663"/>
    <property type="match status" value="1"/>
</dbReference>
<dbReference type="CDD" id="cd01882">
    <property type="entry name" value="BMS1"/>
    <property type="match status" value="1"/>
</dbReference>
<feature type="compositionally biased region" description="Basic residues" evidence="12">
    <location>
        <begin position="1015"/>
        <end position="1031"/>
    </location>
</feature>
<dbReference type="GO" id="GO:0005525">
    <property type="term" value="F:GTP binding"/>
    <property type="evidence" value="ECO:0007669"/>
    <property type="project" value="UniProtKB-KW"/>
</dbReference>
<name>A0A075AN85_ROZAC</name>
<dbReference type="AlphaFoldDB" id="A0A075AN85"/>
<keyword evidence="7" id="KW-0342">GTP-binding</keyword>
<keyword evidence="11" id="KW-0175">Coiled coil</keyword>
<dbReference type="Gene3D" id="3.40.50.300">
    <property type="entry name" value="P-loop containing nucleotide triphosphate hydrolases"/>
    <property type="match status" value="1"/>
</dbReference>
<feature type="compositionally biased region" description="Basic and acidic residues" evidence="12">
    <location>
        <begin position="1002"/>
        <end position="1014"/>
    </location>
</feature>
<dbReference type="GO" id="GO:0003924">
    <property type="term" value="F:GTPase activity"/>
    <property type="evidence" value="ECO:0007669"/>
    <property type="project" value="TreeGrafter"/>
</dbReference>
<dbReference type="PANTHER" id="PTHR12858">
    <property type="entry name" value="RIBOSOME BIOGENESIS PROTEIN"/>
    <property type="match status" value="1"/>
</dbReference>
<keyword evidence="8" id="KW-0539">Nucleus</keyword>
<comment type="similarity">
    <text evidence="10">Belongs to the TRAFAC class translation factor GTPase superfamily. Bms1-like GTPase family. BMS1 subfamily.</text>
</comment>
<evidence type="ECO:0000256" key="2">
    <source>
        <dbReference type="ARBA" id="ARBA00022517"/>
    </source>
</evidence>
<keyword evidence="6" id="KW-0067">ATP-binding</keyword>
<evidence type="ECO:0000256" key="12">
    <source>
        <dbReference type="SAM" id="MobiDB-lite"/>
    </source>
</evidence>
<dbReference type="GO" id="GO:0034511">
    <property type="term" value="F:U3 snoRNA binding"/>
    <property type="evidence" value="ECO:0007669"/>
    <property type="project" value="TreeGrafter"/>
</dbReference>
<keyword evidence="5" id="KW-0378">Hydrolase</keyword>
<feature type="region of interest" description="Disordered" evidence="12">
    <location>
        <begin position="400"/>
        <end position="470"/>
    </location>
</feature>
<evidence type="ECO:0000256" key="10">
    <source>
        <dbReference type="ARBA" id="ARBA00061391"/>
    </source>
</evidence>
<dbReference type="InterPro" id="IPR039761">
    <property type="entry name" value="Bms1/Tsr1"/>
</dbReference>
<comment type="subcellular location">
    <subcellularLocation>
        <location evidence="1">Nucleus</location>
        <location evidence="1">Nucleolus</location>
    </subcellularLocation>
</comment>
<dbReference type="InterPro" id="IPR012948">
    <property type="entry name" value="AARP2CN"/>
</dbReference>
<evidence type="ECO:0000259" key="13">
    <source>
        <dbReference type="PROSITE" id="PS51714"/>
    </source>
</evidence>
<feature type="region of interest" description="Disordered" evidence="12">
    <location>
        <begin position="1"/>
        <end position="42"/>
    </location>
</feature>
<evidence type="ECO:0000256" key="5">
    <source>
        <dbReference type="ARBA" id="ARBA00022801"/>
    </source>
</evidence>
<sequence>MDEILPKKQHRSKQSGAKLKKKQKSTSSENPRAFAFQSGQKAERAARRTLDLGEKRLHVPMVDRTSMEPPPIVVAVVGPPEVGKSTLIRDLVKRYTKHNVNEIKGPITVVAGKNRRLTFIECANDINAMIDVAKIADLVLLLIDASFGFEMETFEFLNILQTHGFPKVIGVLTHLDSFKDNKKQKKTKKMLKQRFWTEIYQGAKLFYLSGMINGRYLKNEIHNLSRFISVMKFRPLAWRNSHPYLVVDRVEDLTSAEKIRENNKVDRTISVYGYVRGTNLKPNSKVHIPGAGDQVIKEISLLEDPCPLPDVKNKVTGKKRRTLKEQEKLIYAPMTDVAGILYDKDAVYIDIPERMIRNKEKQSEGEQILEEIANVGGTLDEQMEETGVSMFKGGERVRRRVTFGDEVDETDEEEDEGESDEDEEIDDNEQMDVEGESGEEENEGPHNDDDDLDNEEVLDYGDDDDEDEECNDKWKENFQQMFSKKRVNLMKMVYDEDEARGEEDVEEESEEEELFKKARKVVDEKDQLLDSFKFKFNKEKYFDENELREIGNKFITGKNEEDEEIYGDFEDLEKSNEDEEISENEKMERKREILKKKFDEEFDNKDKIKFDTFYDEMKNEMNQQQQKNIEEFKDLDDQSKIQLLGFSAGMYVRIVIENVTCELIEHFDPCYPMILGGLQMNEESFGFIQTRIKKHRWFNRVLKTNDPLIISLGWRRFQTIPVYSICTDGDRNRMLKYTPEHMHCLATFYGPTCAQNVGFCAFQSVSDVSSQFRVRATGVTLGMNKSTNINKKLKIVGYPIKIHKKTAFIKDMFNSALEVAKFEGAVIKSVSGIRGVIKKAIKSPEGAFRATFEDKILMSDIIFLRTWYPVKPKVFYNPVTSLLLSNKLSWNGMRLSSQVRKDDNIPLKSNSDSIYKKIERVEKRFNSLKIPKKLQADLPFASKPKLTKKKPQKKGYMEKRAVVLESKEKKVNAVMQQLSFIQREKERKQKLKAIEARKKFMQKKQAEMEKEKEKHKNKLKRIFKAQKQKNQ</sequence>
<dbReference type="GO" id="GO:0005654">
    <property type="term" value="C:nucleoplasm"/>
    <property type="evidence" value="ECO:0007669"/>
    <property type="project" value="UniProtKB-ARBA"/>
</dbReference>
<proteinExistence type="inferred from homology"/>
<feature type="compositionally biased region" description="Basic residues" evidence="12">
    <location>
        <begin position="7"/>
        <end position="24"/>
    </location>
</feature>
<dbReference type="FunFam" id="3.40.50.300:FF:000105">
    <property type="entry name" value="BMS1 ribosome biogenesis factor"/>
    <property type="match status" value="1"/>
</dbReference>
<accession>A0A075AN85</accession>
<dbReference type="InterPro" id="IPR027417">
    <property type="entry name" value="P-loop_NTPase"/>
</dbReference>